<evidence type="ECO:0000256" key="7">
    <source>
        <dbReference type="PROSITE-ProRule" id="PRU00284"/>
    </source>
</evidence>
<organism evidence="13 14">
    <name type="scientific">Oceanospirillum linum</name>
    <dbReference type="NCBI Taxonomy" id="966"/>
    <lineage>
        <taxon>Bacteria</taxon>
        <taxon>Pseudomonadati</taxon>
        <taxon>Pseudomonadota</taxon>
        <taxon>Gammaproteobacteria</taxon>
        <taxon>Oceanospirillales</taxon>
        <taxon>Oceanospirillaceae</taxon>
        <taxon>Oceanospirillum</taxon>
    </lineage>
</organism>
<comment type="subcellular location">
    <subcellularLocation>
        <location evidence="1">Membrane</location>
        <topology evidence="1">Multi-pass membrane protein</topology>
    </subcellularLocation>
</comment>
<evidence type="ECO:0000256" key="6">
    <source>
        <dbReference type="ARBA" id="ARBA00029447"/>
    </source>
</evidence>
<dbReference type="STRING" id="966.BTA35_0210580"/>
<evidence type="ECO:0000313" key="13">
    <source>
        <dbReference type="EMBL" id="OOV86756.1"/>
    </source>
</evidence>
<feature type="domain" description="HAMP" evidence="12">
    <location>
        <begin position="295"/>
        <end position="349"/>
    </location>
</feature>
<dbReference type="SMART" id="SM00283">
    <property type="entry name" value="MA"/>
    <property type="match status" value="1"/>
</dbReference>
<protein>
    <recommendedName>
        <fullName evidence="15">Methyl-accepting chemotaxis protein</fullName>
    </recommendedName>
</protein>
<keyword evidence="2 10" id="KW-0812">Transmembrane</keyword>
<dbReference type="InterPro" id="IPR003660">
    <property type="entry name" value="HAMP_dom"/>
</dbReference>
<dbReference type="GO" id="GO:0016020">
    <property type="term" value="C:membrane"/>
    <property type="evidence" value="ECO:0007669"/>
    <property type="project" value="UniProtKB-SubCell"/>
</dbReference>
<feature type="transmembrane region" description="Helical" evidence="10">
    <location>
        <begin position="275"/>
        <end position="297"/>
    </location>
</feature>
<dbReference type="SMART" id="SM00304">
    <property type="entry name" value="HAMP"/>
    <property type="match status" value="1"/>
</dbReference>
<evidence type="ECO:0000256" key="8">
    <source>
        <dbReference type="SAM" id="Coils"/>
    </source>
</evidence>
<keyword evidence="8" id="KW-0175">Coiled coil</keyword>
<feature type="transmembrane region" description="Helical" evidence="10">
    <location>
        <begin position="12"/>
        <end position="33"/>
    </location>
</feature>
<evidence type="ECO:0000256" key="2">
    <source>
        <dbReference type="ARBA" id="ARBA00022692"/>
    </source>
</evidence>
<name>A0A1T1HAF5_OCELI</name>
<dbReference type="PROSITE" id="PS50885">
    <property type="entry name" value="HAMP"/>
    <property type="match status" value="1"/>
</dbReference>
<dbReference type="GO" id="GO:0007165">
    <property type="term" value="P:signal transduction"/>
    <property type="evidence" value="ECO:0007669"/>
    <property type="project" value="UniProtKB-KW"/>
</dbReference>
<dbReference type="RefSeq" id="WP_078319802.1">
    <property type="nucleotide sequence ID" value="NZ_FXTS01000005.1"/>
</dbReference>
<dbReference type="Gene3D" id="1.10.287.950">
    <property type="entry name" value="Methyl-accepting chemotaxis protein"/>
    <property type="match status" value="1"/>
</dbReference>
<evidence type="ECO:0000256" key="10">
    <source>
        <dbReference type="SAM" id="Phobius"/>
    </source>
</evidence>
<dbReference type="FunFam" id="1.10.287.950:FF:000001">
    <property type="entry name" value="Methyl-accepting chemotaxis sensory transducer"/>
    <property type="match status" value="1"/>
</dbReference>
<dbReference type="GO" id="GO:0006935">
    <property type="term" value="P:chemotaxis"/>
    <property type="evidence" value="ECO:0007669"/>
    <property type="project" value="UniProtKB-ARBA"/>
</dbReference>
<evidence type="ECO:0000313" key="14">
    <source>
        <dbReference type="Proteomes" id="UP000190064"/>
    </source>
</evidence>
<accession>A0A1T1HAF5</accession>
<dbReference type="CDD" id="cd11386">
    <property type="entry name" value="MCP_signal"/>
    <property type="match status" value="1"/>
</dbReference>
<dbReference type="SUPFAM" id="SSF58104">
    <property type="entry name" value="Methyl-accepting chemotaxis protein (MCP) signaling domain"/>
    <property type="match status" value="1"/>
</dbReference>
<dbReference type="AlphaFoldDB" id="A0A1T1HAF5"/>
<evidence type="ECO:0000256" key="9">
    <source>
        <dbReference type="SAM" id="MobiDB-lite"/>
    </source>
</evidence>
<comment type="similarity">
    <text evidence="6">Belongs to the methyl-accepting chemotaxis (MCP) protein family.</text>
</comment>
<evidence type="ECO:0000259" key="11">
    <source>
        <dbReference type="PROSITE" id="PS50111"/>
    </source>
</evidence>
<evidence type="ECO:0000256" key="1">
    <source>
        <dbReference type="ARBA" id="ARBA00004141"/>
    </source>
</evidence>
<dbReference type="EMBL" id="MTSD02000004">
    <property type="protein sequence ID" value="OOV86756.1"/>
    <property type="molecule type" value="Genomic_DNA"/>
</dbReference>
<keyword evidence="5 7" id="KW-0807">Transducer</keyword>
<dbReference type="Pfam" id="PF00015">
    <property type="entry name" value="MCPsignal"/>
    <property type="match status" value="1"/>
</dbReference>
<dbReference type="PROSITE" id="PS50111">
    <property type="entry name" value="CHEMOTAXIS_TRANSDUC_2"/>
    <property type="match status" value="1"/>
</dbReference>
<dbReference type="InterPro" id="IPR004089">
    <property type="entry name" value="MCPsignal_dom"/>
</dbReference>
<gene>
    <name evidence="13" type="ORF">BTA35_0210580</name>
</gene>
<feature type="coiled-coil region" evidence="8">
    <location>
        <begin position="39"/>
        <end position="66"/>
    </location>
</feature>
<dbReference type="CDD" id="cd06225">
    <property type="entry name" value="HAMP"/>
    <property type="match status" value="1"/>
</dbReference>
<evidence type="ECO:0000259" key="12">
    <source>
        <dbReference type="PROSITE" id="PS50885"/>
    </source>
</evidence>
<feature type="domain" description="Methyl-accepting transducer" evidence="11">
    <location>
        <begin position="354"/>
        <end position="590"/>
    </location>
</feature>
<reference evidence="13" key="1">
    <citation type="submission" date="2017-02" db="EMBL/GenBank/DDBJ databases">
        <title>Draft Genome Sequence of the Salt Water Bacterium Oceanospirillum linum ATCC 11336.</title>
        <authorList>
            <person name="Trachtenberg A.M."/>
            <person name="Carney J.G."/>
            <person name="Linnane J.D."/>
            <person name="Rheaume B.A."/>
            <person name="Pitts N.L."/>
            <person name="Mykles D.L."/>
            <person name="Maclea K.S."/>
        </authorList>
    </citation>
    <scope>NUCLEOTIDE SEQUENCE [LARGE SCALE GENOMIC DNA]</scope>
    <source>
        <strain evidence="13">ATCC 11336</strain>
    </source>
</reference>
<dbReference type="PANTHER" id="PTHR32089:SF119">
    <property type="entry name" value="METHYL-ACCEPTING CHEMOTAXIS PROTEIN CTPL"/>
    <property type="match status" value="1"/>
</dbReference>
<comment type="caution">
    <text evidence="13">The sequence shown here is derived from an EMBL/GenBank/DDBJ whole genome shotgun (WGS) entry which is preliminary data.</text>
</comment>
<evidence type="ECO:0000256" key="3">
    <source>
        <dbReference type="ARBA" id="ARBA00022989"/>
    </source>
</evidence>
<feature type="region of interest" description="Disordered" evidence="9">
    <location>
        <begin position="358"/>
        <end position="383"/>
    </location>
</feature>
<evidence type="ECO:0008006" key="15">
    <source>
        <dbReference type="Google" id="ProtNLM"/>
    </source>
</evidence>
<dbReference type="PANTHER" id="PTHR32089">
    <property type="entry name" value="METHYL-ACCEPTING CHEMOTAXIS PROTEIN MCPB"/>
    <property type="match status" value="1"/>
</dbReference>
<keyword evidence="3 10" id="KW-1133">Transmembrane helix</keyword>
<proteinExistence type="inferred from homology"/>
<feature type="compositionally biased region" description="Low complexity" evidence="9">
    <location>
        <begin position="368"/>
        <end position="383"/>
    </location>
</feature>
<dbReference type="Proteomes" id="UP000190064">
    <property type="component" value="Unassembled WGS sequence"/>
</dbReference>
<keyword evidence="4 10" id="KW-0472">Membrane</keyword>
<sequence>MNINFSLRQKLILIVAVIIAGFAIMGIYSVSVLSTMNDASTEQNQINQASTEISQLQSRLLILEKLKEQPEIKSLNQAAETVRQLKSSYEAPLTQARNHLTDQTARGQLGEILSLMPDYLNTLDESVGLSLKLQGEKGMIKQLDNIANEVVEKLGILDSFSTTFKEIRNAEKDFLITSDTPHKQGVMDLIEKLRSNMRAFNFEDMFAADVDRYENAYLEMAALKLQHAKDETRLDQLRGQLNEQIQRATHRLIDVLAEEAQQNVQETRNSARNSLIIGSLILVSVAVAIIGSVATSISRNMQRALNALNQIASGDLTTRMTKGSNPSDEFHQLADATNTMCSQIHDLVSHIKTSTHSLKQISDETDHSQQNIQQSSENISQRSTSLVAATEEISVTTEQIAQSGLQVSSATQGAHDSALDGAQVISQALESLQSVAAAFESTSHSVEQLGEQSKEIDTVIELIQGVAEQTNLLALNAAIEAARAGEAGRGFAVVADEVRTLAEQTVNATSSITEKIERIQKGTRDVVEAIDQSRSEVENGRLLSEKAEHSIRLIEQQTSEAAEQATAIEQAIREVALTTGDMAQNMDSIAGEIKNNNQANRQISDNTRATYERAEQLEKLTEAFTV</sequence>
<evidence type="ECO:0000256" key="5">
    <source>
        <dbReference type="ARBA" id="ARBA00023224"/>
    </source>
</evidence>
<keyword evidence="14" id="KW-1185">Reference proteome</keyword>
<evidence type="ECO:0000256" key="4">
    <source>
        <dbReference type="ARBA" id="ARBA00023136"/>
    </source>
</evidence>